<sequence length="86" mass="9746">MEVMTGNKDAVYDDDFWLRFWEAQDAGLNREACIMVANQEMTLADALGDMDMDSESLPMCDDLTEEEENTCGCSGEEGCRECIPFW</sequence>
<evidence type="ECO:0000313" key="2">
    <source>
        <dbReference type="Proteomes" id="UP000258500"/>
    </source>
</evidence>
<dbReference type="RefSeq" id="YP_009666177.1">
    <property type="nucleotide sequence ID" value="NC_043469.1"/>
</dbReference>
<keyword evidence="2" id="KW-1185">Reference proteome</keyword>
<dbReference type="GeneID" id="40526388"/>
<organism evidence="1 2">
    <name type="scientific">Enterobacter phage F20</name>
    <dbReference type="NCBI Taxonomy" id="2886900"/>
    <lineage>
        <taxon>Viruses</taxon>
        <taxon>Duplodnaviria</taxon>
        <taxon>Heunggongvirae</taxon>
        <taxon>Uroviricota</taxon>
        <taxon>Caudoviricetes</taxon>
        <taxon>Drexlerviridae</taxon>
        <taxon>Webervirus</taxon>
        <taxon>Webervirus F20</taxon>
    </lineage>
</organism>
<dbReference type="EMBL" id="JN672684">
    <property type="protein sequence ID" value="AEQ39180.1"/>
    <property type="molecule type" value="Genomic_DNA"/>
</dbReference>
<name>G5DMF2_9CAUD</name>
<protein>
    <submittedName>
        <fullName evidence="1">Uncharacterized protein</fullName>
    </submittedName>
</protein>
<accession>G5DMF2</accession>
<evidence type="ECO:0000313" key="1">
    <source>
        <dbReference type="EMBL" id="AEQ39180.1"/>
    </source>
</evidence>
<dbReference type="Proteomes" id="UP000258500">
    <property type="component" value="Segment"/>
</dbReference>
<proteinExistence type="predicted"/>
<reference evidence="1 2" key="1">
    <citation type="journal article" date="2012" name="J. Gen. Virol.">
        <title>Isolation and characterization of a bacteriophage F20 virulent to Enterobacter aerogenes.</title>
        <authorList>
            <person name="Mishra C.K."/>
            <person name="Choi T.J."/>
            <person name="Kang S.C."/>
        </authorList>
    </citation>
    <scope>NUCLEOTIDE SEQUENCE [LARGE SCALE GENOMIC DNA]</scope>
</reference>